<name>A0A2J7RFB2_9NEOP</name>
<evidence type="ECO:0000313" key="11">
    <source>
        <dbReference type="EMBL" id="PNF39518.1"/>
    </source>
</evidence>
<evidence type="ECO:0000256" key="9">
    <source>
        <dbReference type="SAM" id="MobiDB-lite"/>
    </source>
</evidence>
<evidence type="ECO:0000313" key="12">
    <source>
        <dbReference type="Proteomes" id="UP000235965"/>
    </source>
</evidence>
<dbReference type="PANTHER" id="PTHR11176:SF57">
    <property type="entry name" value="PROTEIN BOULE"/>
    <property type="match status" value="1"/>
</dbReference>
<keyword evidence="3" id="KW-0963">Cytoplasm</keyword>
<protein>
    <recommendedName>
        <fullName evidence="10">RRM domain-containing protein</fullName>
    </recommendedName>
</protein>
<dbReference type="CDD" id="cd12412">
    <property type="entry name" value="RRM_DAZL_BOULE"/>
    <property type="match status" value="1"/>
</dbReference>
<dbReference type="EMBL" id="NEVH01004413">
    <property type="protein sequence ID" value="PNF39511.1"/>
    <property type="molecule type" value="Genomic_DNA"/>
</dbReference>
<feature type="region of interest" description="Disordered" evidence="9">
    <location>
        <begin position="545"/>
        <end position="619"/>
    </location>
</feature>
<evidence type="ECO:0000256" key="5">
    <source>
        <dbReference type="ARBA" id="ARBA00022845"/>
    </source>
</evidence>
<keyword evidence="4" id="KW-0221">Differentiation</keyword>
<comment type="caution">
    <text evidence="11">The sequence shown here is derived from an EMBL/GenBank/DDBJ whole genome shotgun (WGS) entry which is preliminary data.</text>
</comment>
<dbReference type="GO" id="GO:0051321">
    <property type="term" value="P:meiotic cell cycle"/>
    <property type="evidence" value="ECO:0007669"/>
    <property type="project" value="UniProtKB-ARBA"/>
</dbReference>
<dbReference type="Pfam" id="PF00076">
    <property type="entry name" value="RRM_1"/>
    <property type="match status" value="1"/>
</dbReference>
<dbReference type="InterPro" id="IPR035979">
    <property type="entry name" value="RBD_domain_sf"/>
</dbReference>
<keyword evidence="2" id="KW-0217">Developmental protein</keyword>
<dbReference type="SUPFAM" id="SSF54928">
    <property type="entry name" value="RNA-binding domain, RBD"/>
    <property type="match status" value="1"/>
</dbReference>
<dbReference type="InterPro" id="IPR000504">
    <property type="entry name" value="RRM_dom"/>
</dbReference>
<sequence length="844" mass="89317">MAAFLCKKNKSSASTCTTEGSTTSSSPASSVNLITTNSHISHLQRNSVTNNNNNAPKYGTLVPNRIFVGGISGSTTETELAQLFSAYGNVKATKVISDRAGVSKGYGFVTFETEEEAKRLMQDSDCIVLKERKLNIAPAIKKQPFNRTYEVASPPTIHSNTIFYQNGVPYTFHNGVAYFPATHPQHATGNTITTAGDPAGVYQTTFGPPQVASAHSPASAAAAAAAAAYPVIYPCTAPPAVYMSPQQFPYQPIPFESYLQPPAPTSQYLYTASASSSSAAAPGTGPPVTQGSPMLGAPAPLPPTQHYYAAAHLNSTDLYYSVPQAYPAMNSNEGVVYEAPSQTETSSNQSAEVSAICETFRDSCSNSSNSDTVRSGGGRNYRLPPDQERTNAKCDSKLSGNCGWVAPITTAHSQPLTISQRQNASTPVVSLRKLQQMGDELDICPSKKNSFAAIEDYMTTASPQQTYYQQVPPPLPNPNKSQTPLVPVLYQSVPPMFVTSTGQPSGTVPYMNQFPPPGIVNGHSEHPGGNYPVQFQNHRAPYMSKSYTNRRGGGSSSGNQSSPMSVHIPPFPPKFHFLNNNHMSISGVNNPHIQNQKRHNRNQQYRGRDSGRYMGPNSGRLQRQCISTGTGGGIVNKNSSCAVSTSSVSAPAESSIPHITSTAIITMTTTTATTAITAATAVTSATTITDVPSPPPAPYSPMTHPVIDSTSPPQQTQFYPGTGSSAGRQSYRPPSNGMQQQLGMPQRRFFSSSRKSGNSTSNEGSTPNSANSRSSGGANEKYSKSVVNSMEVLSVAGTSSISSLIGSVDEESLGSAGDAPAVLAAPSCVPVMHEACHQMQALSL</sequence>
<dbReference type="GO" id="GO:0045948">
    <property type="term" value="P:positive regulation of translational initiation"/>
    <property type="evidence" value="ECO:0007669"/>
    <property type="project" value="TreeGrafter"/>
</dbReference>
<evidence type="ECO:0000256" key="7">
    <source>
        <dbReference type="ARBA" id="ARBA00022884"/>
    </source>
</evidence>
<keyword evidence="12" id="KW-1185">Reference proteome</keyword>
<feature type="compositionally biased region" description="Polar residues" evidence="9">
    <location>
        <begin position="578"/>
        <end position="594"/>
    </location>
</feature>
<evidence type="ECO:0000256" key="1">
    <source>
        <dbReference type="ARBA" id="ARBA00004496"/>
    </source>
</evidence>
<dbReference type="PANTHER" id="PTHR11176">
    <property type="entry name" value="BOULE-RELATED"/>
    <property type="match status" value="1"/>
</dbReference>
<dbReference type="PROSITE" id="PS50102">
    <property type="entry name" value="RRM"/>
    <property type="match status" value="1"/>
</dbReference>
<dbReference type="Gene3D" id="3.30.70.330">
    <property type="match status" value="1"/>
</dbReference>
<dbReference type="InterPro" id="IPR012677">
    <property type="entry name" value="Nucleotide-bd_a/b_plait_sf"/>
</dbReference>
<dbReference type="EMBL" id="NEVH01004413">
    <property type="protein sequence ID" value="PNF39518.1"/>
    <property type="molecule type" value="Genomic_DNA"/>
</dbReference>
<evidence type="ECO:0000256" key="6">
    <source>
        <dbReference type="ARBA" id="ARBA00022871"/>
    </source>
</evidence>
<keyword evidence="6" id="KW-0744">Spermatogenesis</keyword>
<dbReference type="Proteomes" id="UP000235965">
    <property type="component" value="Unassembled WGS sequence"/>
</dbReference>
<dbReference type="OrthoDB" id="762982at2759"/>
<feature type="compositionally biased region" description="Low complexity" evidence="9">
    <location>
        <begin position="747"/>
        <end position="779"/>
    </location>
</feature>
<accession>A0A2J7RFB2</accession>
<proteinExistence type="predicted"/>
<dbReference type="AlphaFoldDB" id="A0A2J7RFB2"/>
<keyword evidence="5" id="KW-0810">Translation regulation</keyword>
<feature type="region of interest" description="Disordered" evidence="9">
    <location>
        <begin position="279"/>
        <end position="299"/>
    </location>
</feature>
<comment type="subcellular location">
    <subcellularLocation>
        <location evidence="1">Cytoplasm</location>
    </subcellularLocation>
</comment>
<feature type="compositionally biased region" description="Polar residues" evidence="9">
    <location>
        <begin position="708"/>
        <end position="743"/>
    </location>
</feature>
<dbReference type="InParanoid" id="A0A2J7RFB2"/>
<evidence type="ECO:0000256" key="3">
    <source>
        <dbReference type="ARBA" id="ARBA00022490"/>
    </source>
</evidence>
<feature type="domain" description="RRM" evidence="10">
    <location>
        <begin position="64"/>
        <end position="141"/>
    </location>
</feature>
<evidence type="ECO:0000259" key="10">
    <source>
        <dbReference type="PROSITE" id="PS50102"/>
    </source>
</evidence>
<dbReference type="GO" id="GO:0007283">
    <property type="term" value="P:spermatogenesis"/>
    <property type="evidence" value="ECO:0007669"/>
    <property type="project" value="UniProtKB-KW"/>
</dbReference>
<keyword evidence="7 8" id="KW-0694">RNA-binding</keyword>
<dbReference type="SMART" id="SM00360">
    <property type="entry name" value="RRM"/>
    <property type="match status" value="1"/>
</dbReference>
<dbReference type="GO" id="GO:0070935">
    <property type="term" value="P:3'-UTR-mediated mRNA stabilization"/>
    <property type="evidence" value="ECO:0007669"/>
    <property type="project" value="TreeGrafter"/>
</dbReference>
<gene>
    <name evidence="11" type="ORF">B7P43_G11034</name>
</gene>
<reference evidence="11 12" key="1">
    <citation type="submission" date="2017-12" db="EMBL/GenBank/DDBJ databases">
        <title>Hemimetabolous genomes reveal molecular basis of termite eusociality.</title>
        <authorList>
            <person name="Harrison M.C."/>
            <person name="Jongepier E."/>
            <person name="Robertson H.M."/>
            <person name="Arning N."/>
            <person name="Bitard-Feildel T."/>
            <person name="Chao H."/>
            <person name="Childers C.P."/>
            <person name="Dinh H."/>
            <person name="Doddapaneni H."/>
            <person name="Dugan S."/>
            <person name="Gowin J."/>
            <person name="Greiner C."/>
            <person name="Han Y."/>
            <person name="Hu H."/>
            <person name="Hughes D.S.T."/>
            <person name="Huylmans A.-K."/>
            <person name="Kemena C."/>
            <person name="Kremer L.P.M."/>
            <person name="Lee S.L."/>
            <person name="Lopez-Ezquerra A."/>
            <person name="Mallet L."/>
            <person name="Monroy-Kuhn J.M."/>
            <person name="Moser A."/>
            <person name="Murali S.C."/>
            <person name="Muzny D.M."/>
            <person name="Otani S."/>
            <person name="Piulachs M.-D."/>
            <person name="Poelchau M."/>
            <person name="Qu J."/>
            <person name="Schaub F."/>
            <person name="Wada-Katsumata A."/>
            <person name="Worley K.C."/>
            <person name="Xie Q."/>
            <person name="Ylla G."/>
            <person name="Poulsen M."/>
            <person name="Gibbs R.A."/>
            <person name="Schal C."/>
            <person name="Richards S."/>
            <person name="Belles X."/>
            <person name="Korb J."/>
            <person name="Bornberg-Bauer E."/>
        </authorList>
    </citation>
    <scope>NUCLEOTIDE SEQUENCE [LARGE SCALE GENOMIC DNA]</scope>
    <source>
        <tissue evidence="11">Whole body</tissue>
    </source>
</reference>
<dbReference type="FunFam" id="3.30.70.330:FF:000167">
    <property type="entry name" value="protein boule-like isoform X1"/>
    <property type="match status" value="1"/>
</dbReference>
<dbReference type="GO" id="GO:0005737">
    <property type="term" value="C:cytoplasm"/>
    <property type="evidence" value="ECO:0007669"/>
    <property type="project" value="UniProtKB-SubCell"/>
</dbReference>
<feature type="compositionally biased region" description="Polar residues" evidence="9">
    <location>
        <begin position="362"/>
        <end position="373"/>
    </location>
</feature>
<dbReference type="InterPro" id="IPR034988">
    <property type="entry name" value="DAZ_BOULE_RRM"/>
</dbReference>
<dbReference type="GO" id="GO:0030154">
    <property type="term" value="P:cell differentiation"/>
    <property type="evidence" value="ECO:0007669"/>
    <property type="project" value="UniProtKB-KW"/>
</dbReference>
<dbReference type="GO" id="GO:0008494">
    <property type="term" value="F:translation activator activity"/>
    <property type="evidence" value="ECO:0007669"/>
    <property type="project" value="TreeGrafter"/>
</dbReference>
<evidence type="ECO:0000256" key="2">
    <source>
        <dbReference type="ARBA" id="ARBA00022473"/>
    </source>
</evidence>
<feature type="region of interest" description="Disordered" evidence="9">
    <location>
        <begin position="362"/>
        <end position="392"/>
    </location>
</feature>
<dbReference type="GO" id="GO:0003730">
    <property type="term" value="F:mRNA 3'-UTR binding"/>
    <property type="evidence" value="ECO:0007669"/>
    <property type="project" value="TreeGrafter"/>
</dbReference>
<evidence type="ECO:0000256" key="8">
    <source>
        <dbReference type="PROSITE-ProRule" id="PRU00176"/>
    </source>
</evidence>
<organism evidence="11 12">
    <name type="scientific">Cryptotermes secundus</name>
    <dbReference type="NCBI Taxonomy" id="105785"/>
    <lineage>
        <taxon>Eukaryota</taxon>
        <taxon>Metazoa</taxon>
        <taxon>Ecdysozoa</taxon>
        <taxon>Arthropoda</taxon>
        <taxon>Hexapoda</taxon>
        <taxon>Insecta</taxon>
        <taxon>Pterygota</taxon>
        <taxon>Neoptera</taxon>
        <taxon>Polyneoptera</taxon>
        <taxon>Dictyoptera</taxon>
        <taxon>Blattodea</taxon>
        <taxon>Blattoidea</taxon>
        <taxon>Termitoidae</taxon>
        <taxon>Kalotermitidae</taxon>
        <taxon>Cryptotermitinae</taxon>
        <taxon>Cryptotermes</taxon>
    </lineage>
</organism>
<evidence type="ECO:0000256" key="4">
    <source>
        <dbReference type="ARBA" id="ARBA00022782"/>
    </source>
</evidence>
<dbReference type="STRING" id="105785.A0A2J7RFB2"/>
<feature type="region of interest" description="Disordered" evidence="9">
    <location>
        <begin position="686"/>
        <end position="782"/>
    </location>
</feature>